<reference evidence="2" key="1">
    <citation type="submission" date="2020-05" db="EMBL/GenBank/DDBJ databases">
        <authorList>
            <person name="Chiriac C."/>
            <person name="Salcher M."/>
            <person name="Ghai R."/>
            <person name="Kavagutti S V."/>
        </authorList>
    </citation>
    <scope>NUCLEOTIDE SEQUENCE</scope>
</reference>
<sequence length="657" mass="70176">MKKIASLLFALLVLTLSWPQTAVRAYTPTGVLPITIVAQPFNISGPSVVRFVFTAPPEALADTRNIVDVQLHRRVATRDSLRSIATGDASVRVIDTVSSSLRNVARDAEGRLVLNTTVSMQSEANSSLTFAFDGVYPVTLSIRNSQTNEVIASVLTFVNKRQDVVSSPASITTLIRLTATPSLSPEGLVVVSEDTRQKVRDFVAFLATYSAPLTIGIEPEVLSALALSTQSEDAQLLTNLREQLRRFSVVTSTFTTTDVSLFAATGLDDEFIEQLRLGESTLNRYLPDVTIQRSSWIADAPITASGTQLLRKAGIASLLLMPNAQRNASTAGSPSVMTRPEGRPTDYMSILKVDPDIASVLSSTSSKTSATLSAYRSAAEAALLADDLRAAGQSSDEVRIVVSSQTGEVGANNALTLAARAIVGANGLSVVDMSGPYLVTTQTPITTFSANAPTNAQDRARQISAVRRDLDATASMIGETDVRRDLWAHLLAVGESSRVSSAQQYLDGLSALLLATRQAVTINTPGTITLSGRNSIIRLQVRNNSATELIIRLQLTSAKLELDSPDRLVTLNPESTTEIEVPAEALSNGRFPISMTVTTPSGNVDVVPRTTITARVNALAGYGQLVSISLLLVLGAWWWSHWRKGKLAAARATTVSS</sequence>
<keyword evidence="1" id="KW-1133">Transmembrane helix</keyword>
<dbReference type="AlphaFoldDB" id="A0A6J6CDZ7"/>
<organism evidence="2">
    <name type="scientific">freshwater metagenome</name>
    <dbReference type="NCBI Taxonomy" id="449393"/>
    <lineage>
        <taxon>unclassified sequences</taxon>
        <taxon>metagenomes</taxon>
        <taxon>ecological metagenomes</taxon>
    </lineage>
</organism>
<feature type="transmembrane region" description="Helical" evidence="1">
    <location>
        <begin position="619"/>
        <end position="639"/>
    </location>
</feature>
<name>A0A6J6CDZ7_9ZZZZ</name>
<evidence type="ECO:0000313" key="2">
    <source>
        <dbReference type="EMBL" id="CAB4549561.1"/>
    </source>
</evidence>
<evidence type="ECO:0000256" key="1">
    <source>
        <dbReference type="SAM" id="Phobius"/>
    </source>
</evidence>
<dbReference type="EMBL" id="CAEZTC010000004">
    <property type="protein sequence ID" value="CAB4549561.1"/>
    <property type="molecule type" value="Genomic_DNA"/>
</dbReference>
<gene>
    <name evidence="2" type="ORF">UFOPK1572_00069</name>
</gene>
<accession>A0A6J6CDZ7</accession>
<keyword evidence="1" id="KW-0472">Membrane</keyword>
<keyword evidence="1" id="KW-0812">Transmembrane</keyword>
<proteinExistence type="predicted"/>
<protein>
    <submittedName>
        <fullName evidence="2">Unannotated protein</fullName>
    </submittedName>
</protein>